<dbReference type="PANTHER" id="PTHR33420:SF11">
    <property type="entry name" value="FIMBRIAL-LIKE PROTEIN"/>
    <property type="match status" value="1"/>
</dbReference>
<accession>A0ABT0KCS5</accession>
<evidence type="ECO:0000313" key="3">
    <source>
        <dbReference type="Proteomes" id="UP001165275"/>
    </source>
</evidence>
<evidence type="ECO:0000259" key="1">
    <source>
        <dbReference type="Pfam" id="PF00419"/>
    </source>
</evidence>
<dbReference type="InterPro" id="IPR050263">
    <property type="entry name" value="Bact_Fimbrial_Adh_Pro"/>
</dbReference>
<evidence type="ECO:0000313" key="2">
    <source>
        <dbReference type="EMBL" id="MCL1029820.1"/>
    </source>
</evidence>
<reference evidence="2" key="1">
    <citation type="submission" date="2021-04" db="EMBL/GenBank/DDBJ databases">
        <title>Genome sequence of Serratia sp. arafor3.</title>
        <authorList>
            <person name="Besaury L."/>
        </authorList>
    </citation>
    <scope>NUCLEOTIDE SEQUENCE</scope>
    <source>
        <strain evidence="2">Arafor3</strain>
    </source>
</reference>
<dbReference type="Gene3D" id="2.60.40.1090">
    <property type="entry name" value="Fimbrial-type adhesion domain"/>
    <property type="match status" value="1"/>
</dbReference>
<dbReference type="InterPro" id="IPR008966">
    <property type="entry name" value="Adhesion_dom_sf"/>
</dbReference>
<proteinExistence type="predicted"/>
<name>A0ABT0KCS5_9GAMM</name>
<dbReference type="InterPro" id="IPR000259">
    <property type="entry name" value="Adhesion_dom_fimbrial"/>
</dbReference>
<keyword evidence="3" id="KW-1185">Reference proteome</keyword>
<dbReference type="SUPFAM" id="SSF49401">
    <property type="entry name" value="Bacterial adhesins"/>
    <property type="match status" value="1"/>
</dbReference>
<dbReference type="EMBL" id="JAGQDC010000009">
    <property type="protein sequence ID" value="MCL1029820.1"/>
    <property type="molecule type" value="Genomic_DNA"/>
</dbReference>
<comment type="caution">
    <text evidence="2">The sequence shown here is derived from an EMBL/GenBank/DDBJ whole genome shotgun (WGS) entry which is preliminary data.</text>
</comment>
<dbReference type="PANTHER" id="PTHR33420">
    <property type="entry name" value="FIMBRIAL SUBUNIT ELFA-RELATED"/>
    <property type="match status" value="1"/>
</dbReference>
<gene>
    <name evidence="2" type="ORF">KAJ71_12430</name>
</gene>
<dbReference type="RefSeq" id="WP_248946028.1">
    <property type="nucleotide sequence ID" value="NZ_CBCSGY010000093.1"/>
</dbReference>
<organism evidence="2 3">
    <name type="scientific">Serratia silvae</name>
    <dbReference type="NCBI Taxonomy" id="2824122"/>
    <lineage>
        <taxon>Bacteria</taxon>
        <taxon>Pseudomonadati</taxon>
        <taxon>Pseudomonadota</taxon>
        <taxon>Gammaproteobacteria</taxon>
        <taxon>Enterobacterales</taxon>
        <taxon>Yersiniaceae</taxon>
        <taxon>Serratia</taxon>
    </lineage>
</organism>
<dbReference type="Pfam" id="PF00419">
    <property type="entry name" value="Fimbrial"/>
    <property type="match status" value="1"/>
</dbReference>
<feature type="domain" description="Fimbrial-type adhesion" evidence="1">
    <location>
        <begin position="24"/>
        <end position="181"/>
    </location>
</feature>
<sequence length="181" mass="19572">MAAWSLPTLAENRAQVDGMFASMAVKGTIVESACTLEMVSEDQTVSLGGIASHVLNRFGDEAAPVAFHLLLRDCGHWGGVTRSATHGNNLVLGAGQQTVSITLRSKQQQGGLIAVTGQARGLALRLEDEQHRQLWPGIPSQAQLLMPGDNRLTFYVIPQRTTEQLIPGAFYAVVNFQLNYD</sequence>
<protein>
    <submittedName>
        <fullName evidence="2">Type 1 fimbrial protein</fullName>
    </submittedName>
</protein>
<dbReference type="InterPro" id="IPR036937">
    <property type="entry name" value="Adhesion_dom_fimbrial_sf"/>
</dbReference>
<dbReference type="Proteomes" id="UP001165275">
    <property type="component" value="Unassembled WGS sequence"/>
</dbReference>